<dbReference type="eggNOG" id="COG5518">
    <property type="taxonomic scope" value="Bacteria"/>
</dbReference>
<dbReference type="STRING" id="272626.gene:17565599"/>
<dbReference type="Proteomes" id="UP000002513">
    <property type="component" value="Chromosome"/>
</dbReference>
<dbReference type="OrthoDB" id="2756373at2"/>
<dbReference type="Pfam" id="PF04860">
    <property type="entry name" value="Phage_portal"/>
    <property type="match status" value="1"/>
</dbReference>
<dbReference type="InterPro" id="IPR006944">
    <property type="entry name" value="Phage/GTA_portal"/>
</dbReference>
<dbReference type="InterPro" id="IPR016753">
    <property type="entry name" value="PBSX_Firmicutes"/>
</dbReference>
<reference evidence="2 3" key="1">
    <citation type="journal article" date="2001" name="Science">
        <title>Comparative genomics of Listeria species.</title>
        <authorList>
            <person name="Glaser P."/>
            <person name="Frangeul L."/>
            <person name="Buchrieser C."/>
            <person name="Rusniok C."/>
            <person name="Amend A."/>
            <person name="Baquero F."/>
            <person name="Berche P."/>
            <person name="Bloecker H."/>
            <person name="Brandt P."/>
            <person name="Chakraborty T."/>
            <person name="Charbit A."/>
            <person name="Chetouani F."/>
            <person name="Couve E."/>
            <person name="de Daruvar A."/>
            <person name="Dehoux P."/>
            <person name="Domann E."/>
            <person name="Dominguez-Bernal G."/>
            <person name="Duchaud E."/>
            <person name="Durant L."/>
            <person name="Dussurget O."/>
            <person name="Entian K.-D."/>
            <person name="Fsihi H."/>
            <person name="Garcia-del Portillo F."/>
            <person name="Garrido P."/>
            <person name="Gautier L."/>
            <person name="Goebel W."/>
            <person name="Gomez-Lopez N."/>
            <person name="Hain T."/>
            <person name="Hauf J."/>
            <person name="Jackson D."/>
            <person name="Jones L.-M."/>
            <person name="Kaerst U."/>
            <person name="Kreft J."/>
            <person name="Kuhn M."/>
            <person name="Kunst F."/>
            <person name="Kurapkat G."/>
            <person name="Madueno E."/>
            <person name="Maitournam A."/>
            <person name="Mata Vicente J."/>
            <person name="Ng E."/>
            <person name="Nedjari H."/>
            <person name="Nordsiek G."/>
            <person name="Novella S."/>
            <person name="de Pablos B."/>
            <person name="Perez-Diaz J.-C."/>
            <person name="Purcell R."/>
            <person name="Remmel B."/>
            <person name="Rose M."/>
            <person name="Schlueter T."/>
            <person name="Simoes N."/>
            <person name="Tierrez A."/>
            <person name="Vazquez-Boland J.-A."/>
            <person name="Voss H."/>
            <person name="Wehland J."/>
            <person name="Cossart P."/>
        </authorList>
    </citation>
    <scope>NUCLEOTIDE SEQUENCE [LARGE SCALE GENOMIC DNA]</scope>
    <source>
        <strain evidence="3">ATCC BAA-680 / CLIP 11262</strain>
    </source>
</reference>
<proteinExistence type="inferred from homology"/>
<gene>
    <name evidence="2" type="ordered locus">lin1268</name>
</gene>
<dbReference type="NCBIfam" id="TIGR01540">
    <property type="entry name" value="portal_PBSX"/>
    <property type="match status" value="1"/>
</dbReference>
<dbReference type="AlphaFoldDB" id="Q92CC1"/>
<protein>
    <submittedName>
        <fullName evidence="2">Lin1268 protein</fullName>
    </submittedName>
</protein>
<dbReference type="KEGG" id="lin:lin1268"/>
<dbReference type="EMBL" id="AL596168">
    <property type="protein sequence ID" value="CAC96499.1"/>
    <property type="molecule type" value="Genomic_DNA"/>
</dbReference>
<sequence>MANKSRARVVKAEKNNTLSNQISKEDAFNGIYGDDSQVIRPPYNLEELSKITENSTVLQQCIDAYTTNLFGFGIDAESRLDLNSKDMTPEKKAKAESETKRLQEFIRYANLDEGTETVFQNIIEDQEKTGNGYIEVLRDGKGQPVELVHCDSQYIRVCKKTEPVEVGYTIMEKGEPVNILRNKRFRKFVQIIDEKKVWFKEYGDPRIMDSTNGNYVEESELESKEFRDATEIIHFKIGTSAYGVPRWIGNVVSLYGARKAEELNLLYFVNGRHVPAAVVVQGGLLDEDAYNNLEEYMKGVSGTENAYQFLVLEVQGEEITNANGDKNLSDVKVEIKSLADMIQKDAMFLEYDATHRKKMRSSFRLPPIYTGEADEYNKATAETARKTTEEQVFQPMRRKLARKINGAFLEALDISEAKLVLKSPDLTDIASISNAIYPFISAASVIPNDLRPMLEKLLNRKLDELPEEYNKPISILLAEMQGQSNEHTVSEPKTVQKSLSEYDNVLVMKQMRDLLQELKDNGKL</sequence>
<evidence type="ECO:0000256" key="1">
    <source>
        <dbReference type="ARBA" id="ARBA00006799"/>
    </source>
</evidence>
<dbReference type="PIR" id="AC1591">
    <property type="entry name" value="AC1591"/>
</dbReference>
<dbReference type="PIRSF" id="PIRSF019260">
    <property type="entry name" value="PBSX_XkdE_prd"/>
    <property type="match status" value="1"/>
</dbReference>
<comment type="similarity">
    <text evidence="1">Belongs to the phage portal family. PBSX subfamily.</text>
</comment>
<dbReference type="HOGENOM" id="CLU_041404_0_0_9"/>
<dbReference type="InterPro" id="IPR006430">
    <property type="entry name" value="Phage_portal_PBSX"/>
</dbReference>
<organism evidence="2 3">
    <name type="scientific">Listeria innocua serovar 6a (strain ATCC BAA-680 / CLIP 11262)</name>
    <dbReference type="NCBI Taxonomy" id="272626"/>
    <lineage>
        <taxon>Bacteria</taxon>
        <taxon>Bacillati</taxon>
        <taxon>Bacillota</taxon>
        <taxon>Bacilli</taxon>
        <taxon>Bacillales</taxon>
        <taxon>Listeriaceae</taxon>
        <taxon>Listeria</taxon>
    </lineage>
</organism>
<dbReference type="RefSeq" id="WP_010990881.1">
    <property type="nucleotide sequence ID" value="NC_003212.1"/>
</dbReference>
<evidence type="ECO:0000313" key="2">
    <source>
        <dbReference type="EMBL" id="CAC96499.1"/>
    </source>
</evidence>
<name>Q92CC1_LISIN</name>
<evidence type="ECO:0000313" key="3">
    <source>
        <dbReference type="Proteomes" id="UP000002513"/>
    </source>
</evidence>
<accession>Q92CC1</accession>